<sequence>MRDFCDLLDSLSLLGEVVKDTPCTKSKSSARNTLCLARSSKLHSMSSSVVPGECVQCIERSIMSSYSAEELKCDGRTAVTGHIDHFHIIQGRALVGFLVCVSIRWIGLPGDSSLWPLASPLAS</sequence>
<dbReference type="AlphaFoldDB" id="A0A9K3CZV7"/>
<reference evidence="1 2" key="1">
    <citation type="journal article" date="2018" name="PLoS ONE">
        <title>The draft genome of Kipferlia bialata reveals reductive genome evolution in fornicate parasites.</title>
        <authorList>
            <person name="Tanifuji G."/>
            <person name="Takabayashi S."/>
            <person name="Kume K."/>
            <person name="Takagi M."/>
            <person name="Nakayama T."/>
            <person name="Kamikawa R."/>
            <person name="Inagaki Y."/>
            <person name="Hashimoto T."/>
        </authorList>
    </citation>
    <scope>NUCLEOTIDE SEQUENCE [LARGE SCALE GENOMIC DNA]</scope>
    <source>
        <strain evidence="1">NY0173</strain>
    </source>
</reference>
<keyword evidence="2" id="KW-1185">Reference proteome</keyword>
<gene>
    <name evidence="1" type="ORF">KIPB_007311</name>
</gene>
<name>A0A9K3CZV7_9EUKA</name>
<dbReference type="Proteomes" id="UP000265618">
    <property type="component" value="Unassembled WGS sequence"/>
</dbReference>
<evidence type="ECO:0000313" key="2">
    <source>
        <dbReference type="Proteomes" id="UP000265618"/>
    </source>
</evidence>
<organism evidence="1 2">
    <name type="scientific">Kipferlia bialata</name>
    <dbReference type="NCBI Taxonomy" id="797122"/>
    <lineage>
        <taxon>Eukaryota</taxon>
        <taxon>Metamonada</taxon>
        <taxon>Carpediemonas-like organisms</taxon>
        <taxon>Kipferlia</taxon>
    </lineage>
</organism>
<accession>A0A9K3CZV7</accession>
<comment type="caution">
    <text evidence="1">The sequence shown here is derived from an EMBL/GenBank/DDBJ whole genome shotgun (WGS) entry which is preliminary data.</text>
</comment>
<protein>
    <submittedName>
        <fullName evidence="1">Uncharacterized protein</fullName>
    </submittedName>
</protein>
<dbReference type="EMBL" id="BDIP01002034">
    <property type="protein sequence ID" value="GIQ85612.1"/>
    <property type="molecule type" value="Genomic_DNA"/>
</dbReference>
<evidence type="ECO:0000313" key="1">
    <source>
        <dbReference type="EMBL" id="GIQ85612.1"/>
    </source>
</evidence>
<proteinExistence type="predicted"/>